<dbReference type="RefSeq" id="XP_062681041.1">
    <property type="nucleotide sequence ID" value="XM_062828371.1"/>
</dbReference>
<accession>A0AAE0JEE4</accession>
<dbReference type="PANTHER" id="PTHR40781">
    <property type="match status" value="1"/>
</dbReference>
<proteinExistence type="predicted"/>
<evidence type="ECO:0000259" key="1">
    <source>
        <dbReference type="Pfam" id="PF24494"/>
    </source>
</evidence>
<dbReference type="AlphaFoldDB" id="A0AAE0JEE4"/>
<gene>
    <name evidence="2" type="ORF">B0H65DRAFT_510158</name>
</gene>
<keyword evidence="3" id="KW-1185">Reference proteome</keyword>
<dbReference type="InterPro" id="IPR056009">
    <property type="entry name" value="DUF7587"/>
</dbReference>
<sequence length="303" mass="34092">MEALDDNPLGISNLLWSCSPFPSPHKDLPPKLWHVQHGHSQSFMTYDGGFIAAAGYRSIRDDADLRLQASRHFDWDTHLHEETLGWQSCFISAFGDRRHAENWGRQRGGPVALYEIETQLLISSIVFDAVKLCDLLEIRDHSFAKNEFMFLDRIPGYCLSDQYQLVGRQYIRRPDWRATDVPRPTILGVSSRADSINFTGLATVLGFFGLEYLLPNSEACDGHGGLPMESANTEDDVEGLINSFRASLATLKSTCEMFRANFFRPVKSTNADDDVDSLVNSFDATLRLNNDNTPIPQNNTSKI</sequence>
<dbReference type="Pfam" id="PF24494">
    <property type="entry name" value="DUF7587"/>
    <property type="match status" value="1"/>
</dbReference>
<dbReference type="Proteomes" id="UP001278500">
    <property type="component" value="Unassembled WGS sequence"/>
</dbReference>
<dbReference type="EMBL" id="JAUEPP010000005">
    <property type="protein sequence ID" value="KAK3343248.1"/>
    <property type="molecule type" value="Genomic_DNA"/>
</dbReference>
<feature type="domain" description="DUF7587" evidence="1">
    <location>
        <begin position="28"/>
        <end position="156"/>
    </location>
</feature>
<evidence type="ECO:0000313" key="2">
    <source>
        <dbReference type="EMBL" id="KAK3343248.1"/>
    </source>
</evidence>
<reference evidence="2" key="2">
    <citation type="submission" date="2023-06" db="EMBL/GenBank/DDBJ databases">
        <authorList>
            <consortium name="Lawrence Berkeley National Laboratory"/>
            <person name="Haridas S."/>
            <person name="Hensen N."/>
            <person name="Bonometti L."/>
            <person name="Westerberg I."/>
            <person name="Brannstrom I.O."/>
            <person name="Guillou S."/>
            <person name="Cros-Aarteil S."/>
            <person name="Calhoun S."/>
            <person name="Kuo A."/>
            <person name="Mondo S."/>
            <person name="Pangilinan J."/>
            <person name="Riley R."/>
            <person name="Labutti K."/>
            <person name="Andreopoulos B."/>
            <person name="Lipzen A."/>
            <person name="Chen C."/>
            <person name="Yanf M."/>
            <person name="Daum C."/>
            <person name="Ng V."/>
            <person name="Clum A."/>
            <person name="Steindorff A."/>
            <person name="Ohm R."/>
            <person name="Martin F."/>
            <person name="Silar P."/>
            <person name="Natvig D."/>
            <person name="Lalanne C."/>
            <person name="Gautier V."/>
            <person name="Ament-Velasquez S.L."/>
            <person name="Kruys A."/>
            <person name="Hutchinson M.I."/>
            <person name="Powell A.J."/>
            <person name="Barry K."/>
            <person name="Miller A.N."/>
            <person name="Grigoriev I.V."/>
            <person name="Debuchy R."/>
            <person name="Gladieux P."/>
            <person name="Thoren M.H."/>
            <person name="Johannesson H."/>
        </authorList>
    </citation>
    <scope>NUCLEOTIDE SEQUENCE</scope>
    <source>
        <strain evidence="2">CBS 560.94</strain>
    </source>
</reference>
<comment type="caution">
    <text evidence="2">The sequence shown here is derived from an EMBL/GenBank/DDBJ whole genome shotgun (WGS) entry which is preliminary data.</text>
</comment>
<dbReference type="GeneID" id="87865525"/>
<dbReference type="PANTHER" id="PTHR40781:SF1">
    <property type="match status" value="1"/>
</dbReference>
<reference evidence="2" key="1">
    <citation type="journal article" date="2023" name="Mol. Phylogenet. Evol.">
        <title>Genome-scale phylogeny and comparative genomics of the fungal order Sordariales.</title>
        <authorList>
            <person name="Hensen N."/>
            <person name="Bonometti L."/>
            <person name="Westerberg I."/>
            <person name="Brannstrom I.O."/>
            <person name="Guillou S."/>
            <person name="Cros-Aarteil S."/>
            <person name="Calhoun S."/>
            <person name="Haridas S."/>
            <person name="Kuo A."/>
            <person name="Mondo S."/>
            <person name="Pangilinan J."/>
            <person name="Riley R."/>
            <person name="LaButti K."/>
            <person name="Andreopoulos B."/>
            <person name="Lipzen A."/>
            <person name="Chen C."/>
            <person name="Yan M."/>
            <person name="Daum C."/>
            <person name="Ng V."/>
            <person name="Clum A."/>
            <person name="Steindorff A."/>
            <person name="Ohm R.A."/>
            <person name="Martin F."/>
            <person name="Silar P."/>
            <person name="Natvig D.O."/>
            <person name="Lalanne C."/>
            <person name="Gautier V."/>
            <person name="Ament-Velasquez S.L."/>
            <person name="Kruys A."/>
            <person name="Hutchinson M.I."/>
            <person name="Powell A.J."/>
            <person name="Barry K."/>
            <person name="Miller A.N."/>
            <person name="Grigoriev I.V."/>
            <person name="Debuchy R."/>
            <person name="Gladieux P."/>
            <person name="Hiltunen Thoren M."/>
            <person name="Johannesson H."/>
        </authorList>
    </citation>
    <scope>NUCLEOTIDE SEQUENCE</scope>
    <source>
        <strain evidence="2">CBS 560.94</strain>
    </source>
</reference>
<evidence type="ECO:0000313" key="3">
    <source>
        <dbReference type="Proteomes" id="UP001278500"/>
    </source>
</evidence>
<name>A0AAE0JEE4_9PEZI</name>
<organism evidence="2 3">
    <name type="scientific">Neurospora tetraspora</name>
    <dbReference type="NCBI Taxonomy" id="94610"/>
    <lineage>
        <taxon>Eukaryota</taxon>
        <taxon>Fungi</taxon>
        <taxon>Dikarya</taxon>
        <taxon>Ascomycota</taxon>
        <taxon>Pezizomycotina</taxon>
        <taxon>Sordariomycetes</taxon>
        <taxon>Sordariomycetidae</taxon>
        <taxon>Sordariales</taxon>
        <taxon>Sordariaceae</taxon>
        <taxon>Neurospora</taxon>
    </lineage>
</organism>
<protein>
    <recommendedName>
        <fullName evidence="1">DUF7587 domain-containing protein</fullName>
    </recommendedName>
</protein>